<evidence type="ECO:0008006" key="4">
    <source>
        <dbReference type="Google" id="ProtNLM"/>
    </source>
</evidence>
<protein>
    <recommendedName>
        <fullName evidence="4">Parallel beta helix pectate lyase-like protein</fullName>
    </recommendedName>
</protein>
<name>A0A4Q0NRF6_9FLAO</name>
<proteinExistence type="predicted"/>
<accession>A0A4Q0NRF6</accession>
<dbReference type="Proteomes" id="UP000289821">
    <property type="component" value="Unassembled WGS sequence"/>
</dbReference>
<dbReference type="AlphaFoldDB" id="A0A4Q0NRF6"/>
<dbReference type="PROSITE" id="PS51257">
    <property type="entry name" value="PROKAR_LIPOPROTEIN"/>
    <property type="match status" value="1"/>
</dbReference>
<dbReference type="SUPFAM" id="SSF51126">
    <property type="entry name" value="Pectin lyase-like"/>
    <property type="match status" value="1"/>
</dbReference>
<dbReference type="EMBL" id="QOVI01000005">
    <property type="protein sequence ID" value="RXG13369.1"/>
    <property type="molecule type" value="Genomic_DNA"/>
</dbReference>
<organism evidence="2 3">
    <name type="scientific">Leeuwenhoekiella aestuarii</name>
    <dbReference type="NCBI Taxonomy" id="2249426"/>
    <lineage>
        <taxon>Bacteria</taxon>
        <taxon>Pseudomonadati</taxon>
        <taxon>Bacteroidota</taxon>
        <taxon>Flavobacteriia</taxon>
        <taxon>Flavobacteriales</taxon>
        <taxon>Flavobacteriaceae</taxon>
        <taxon>Leeuwenhoekiella</taxon>
    </lineage>
</organism>
<gene>
    <name evidence="2" type="ORF">DSM04_105349</name>
</gene>
<sequence>MKNLLKTGLLFLAIITATLFMSACREDFEPTRSEGNLSFSKDTVFLDTVFSNIGSSTYHLKVYNNSTNLISIPYVGLSKGENSQYRLNVDGMAGTIFENIEILPKDSIYIFIETTVDAAIQTQNSFVYTDQIQFDSGTNLQTVELVTLIQDAIFLYPEKNAAGIKETLEIGLNETGVPITVEGFLLEDDQLNFTNQKPYVIYGYAGIPSGKTLQIDAGTRIHFHENSGLIFANGSRLEANGALSEDQEVLENEIILEGDRLEPAYTEVPGQWGTIWFTPGSTASMNYVTIKNNNIGILADGNTGDVNPDFYIKNTQIYNTSSMGLYALTASILGENLVIGNSGISNLWLRLGGNYEFTHSTFANYWSQSFRNTPAVRLDNFLETDSELFTSALEQATFTNCIIYGNQSQEISLEALATTDFNFSFSHSLIKFDDPFDEFADDANYDFNNENIYLNMLFSENPDFRNSAINYYRIGDDSAAKNLGDPSTALKIPLDILGESRLNRADSGAYQATLFED</sequence>
<feature type="chain" id="PRO_5020729124" description="Parallel beta helix pectate lyase-like protein" evidence="1">
    <location>
        <begin position="24"/>
        <end position="517"/>
    </location>
</feature>
<dbReference type="InterPro" id="IPR011050">
    <property type="entry name" value="Pectin_lyase_fold/virulence"/>
</dbReference>
<dbReference type="RefSeq" id="WP_338068099.1">
    <property type="nucleotide sequence ID" value="NZ_QOVI01000005.1"/>
</dbReference>
<reference evidence="2 3" key="1">
    <citation type="submission" date="2018-07" db="EMBL/GenBank/DDBJ databases">
        <title>Leeuwenhoekiella genomics.</title>
        <authorList>
            <person name="Tahon G."/>
            <person name="Willems A."/>
        </authorList>
    </citation>
    <scope>NUCLEOTIDE SEQUENCE [LARGE SCALE GENOMIC DNA]</scope>
    <source>
        <strain evidence="2 3">R-50232</strain>
    </source>
</reference>
<evidence type="ECO:0000256" key="1">
    <source>
        <dbReference type="SAM" id="SignalP"/>
    </source>
</evidence>
<feature type="signal peptide" evidence="1">
    <location>
        <begin position="1"/>
        <end position="23"/>
    </location>
</feature>
<keyword evidence="3" id="KW-1185">Reference proteome</keyword>
<keyword evidence="1" id="KW-0732">Signal</keyword>
<comment type="caution">
    <text evidence="2">The sequence shown here is derived from an EMBL/GenBank/DDBJ whole genome shotgun (WGS) entry which is preliminary data.</text>
</comment>
<evidence type="ECO:0000313" key="3">
    <source>
        <dbReference type="Proteomes" id="UP000289821"/>
    </source>
</evidence>
<evidence type="ECO:0000313" key="2">
    <source>
        <dbReference type="EMBL" id="RXG13369.1"/>
    </source>
</evidence>